<feature type="domain" description="Peroxisomal multifunctional enzyme type 2-like N-terminal" evidence="2">
    <location>
        <begin position="19"/>
        <end position="141"/>
    </location>
</feature>
<dbReference type="OrthoDB" id="5522043at2"/>
<name>A0A1B3ZEM3_9SPHN</name>
<dbReference type="KEGG" id="span:AWL63_19895"/>
<gene>
    <name evidence="3" type="ORF">AWL63_19895</name>
</gene>
<dbReference type="InterPro" id="IPR054357">
    <property type="entry name" value="MFE-2_N"/>
</dbReference>
<dbReference type="InterPro" id="IPR029069">
    <property type="entry name" value="HotDog_dom_sf"/>
</dbReference>
<evidence type="ECO:0000259" key="1">
    <source>
        <dbReference type="Pfam" id="PF01575"/>
    </source>
</evidence>
<reference evidence="3 4" key="1">
    <citation type="submission" date="2016-01" db="EMBL/GenBank/DDBJ databases">
        <title>Complete genome and mega plasmid sequence of Sphingomonas panacis DCY99 elicits systemic resistance in rice to Xanthomonas oryzae.</title>
        <authorList>
            <person name="Kim Y.J."/>
            <person name="Yang D.C."/>
            <person name="Sing P."/>
        </authorList>
    </citation>
    <scope>NUCLEOTIDE SEQUENCE [LARGE SCALE GENOMIC DNA]</scope>
    <source>
        <strain evidence="3 4">DCY99</strain>
    </source>
</reference>
<dbReference type="InterPro" id="IPR002539">
    <property type="entry name" value="MaoC-like_dom"/>
</dbReference>
<organism evidence="3 4">
    <name type="scientific">Sphingomonas panacis</name>
    <dbReference type="NCBI Taxonomy" id="1560345"/>
    <lineage>
        <taxon>Bacteria</taxon>
        <taxon>Pseudomonadati</taxon>
        <taxon>Pseudomonadota</taxon>
        <taxon>Alphaproteobacteria</taxon>
        <taxon>Sphingomonadales</taxon>
        <taxon>Sphingomonadaceae</taxon>
        <taxon>Sphingomonas</taxon>
    </lineage>
</organism>
<evidence type="ECO:0000313" key="4">
    <source>
        <dbReference type="Proteomes" id="UP000094256"/>
    </source>
</evidence>
<dbReference type="Gene3D" id="3.10.129.10">
    <property type="entry name" value="Hotdog Thioesterase"/>
    <property type="match status" value="1"/>
</dbReference>
<dbReference type="AlphaFoldDB" id="A0A1B3ZEM3"/>
<dbReference type="GO" id="GO:0003857">
    <property type="term" value="F:(3S)-3-hydroxyacyl-CoA dehydrogenase (NAD+) activity"/>
    <property type="evidence" value="ECO:0007669"/>
    <property type="project" value="TreeGrafter"/>
</dbReference>
<dbReference type="PANTHER" id="PTHR13078">
    <property type="entry name" value="PEROXISOMAL MULTIFUNCTIONAL ENZYME TYPE 2-RELATED"/>
    <property type="match status" value="1"/>
</dbReference>
<dbReference type="EMBL" id="CP014168">
    <property type="protein sequence ID" value="AOH85881.1"/>
    <property type="molecule type" value="Genomic_DNA"/>
</dbReference>
<sequence>MIRDYDSLMNMTPVVMEQSYTARDSCLYALSVGCGIDLADDWARQHLGPLPPARTLPAMATVLAAPRLHAMDLGITLSGVLHGRQGMIAHAVLPVEGQVTSVTRVDSVFDRGEGRGCEINMIRDIHDTRSKLAYASVFMTFICRSDRVAGAPALARSVTAAEDDRPPDHVVQIPTSTQSAQLFALTGDQNPLHMVPSVAAKAGFPSPILHGVATYGLCAAFAEKVLCGGGDAAPGGRLGAISGKFNAPVFPGETIELALWREPTGARIEARAVARQKIVFADGRVAIEGGR</sequence>
<dbReference type="STRING" id="1560345.AWL63_19895"/>
<dbReference type="GO" id="GO:0004300">
    <property type="term" value="F:enoyl-CoA hydratase activity"/>
    <property type="evidence" value="ECO:0007669"/>
    <property type="project" value="TreeGrafter"/>
</dbReference>
<dbReference type="SUPFAM" id="SSF54637">
    <property type="entry name" value="Thioesterase/thiol ester dehydrase-isomerase"/>
    <property type="match status" value="2"/>
</dbReference>
<dbReference type="GO" id="GO:0006635">
    <property type="term" value="P:fatty acid beta-oxidation"/>
    <property type="evidence" value="ECO:0007669"/>
    <property type="project" value="TreeGrafter"/>
</dbReference>
<evidence type="ECO:0000259" key="2">
    <source>
        <dbReference type="Pfam" id="PF22622"/>
    </source>
</evidence>
<protein>
    <submittedName>
        <fullName evidence="3">Uncharacterized protein</fullName>
    </submittedName>
</protein>
<keyword evidence="4" id="KW-1185">Reference proteome</keyword>
<dbReference type="Proteomes" id="UP000094256">
    <property type="component" value="Chromosome"/>
</dbReference>
<dbReference type="Pfam" id="PF01575">
    <property type="entry name" value="MaoC_dehydratas"/>
    <property type="match status" value="1"/>
</dbReference>
<accession>A0A1B3ZEM3</accession>
<feature type="domain" description="MaoC-like" evidence="1">
    <location>
        <begin position="162"/>
        <end position="273"/>
    </location>
</feature>
<evidence type="ECO:0000313" key="3">
    <source>
        <dbReference type="EMBL" id="AOH85881.1"/>
    </source>
</evidence>
<dbReference type="Pfam" id="PF22622">
    <property type="entry name" value="MFE-2_hydrat-2_N"/>
    <property type="match status" value="1"/>
</dbReference>
<dbReference type="GO" id="GO:0044594">
    <property type="term" value="F:17-beta-hydroxysteroid dehydrogenase (NAD+) activity"/>
    <property type="evidence" value="ECO:0007669"/>
    <property type="project" value="TreeGrafter"/>
</dbReference>
<proteinExistence type="predicted"/>
<dbReference type="PANTHER" id="PTHR13078:SF56">
    <property type="entry name" value="PEROXISOMAL MULTIFUNCTIONAL ENZYME TYPE 2"/>
    <property type="match status" value="1"/>
</dbReference>